<dbReference type="InterPro" id="IPR051797">
    <property type="entry name" value="TrmB-like"/>
</dbReference>
<organism evidence="2 3">
    <name type="scientific">Conexivisphaera calida</name>
    <dbReference type="NCBI Taxonomy" id="1874277"/>
    <lineage>
        <taxon>Archaea</taxon>
        <taxon>Nitrososphaerota</taxon>
        <taxon>Conexivisphaeria</taxon>
        <taxon>Conexivisphaerales</taxon>
        <taxon>Conexivisphaeraceae</taxon>
        <taxon>Conexivisphaera</taxon>
    </lineage>
</organism>
<dbReference type="GeneID" id="55585336"/>
<dbReference type="SUPFAM" id="SSF46785">
    <property type="entry name" value="Winged helix' DNA-binding domain"/>
    <property type="match status" value="1"/>
</dbReference>
<evidence type="ECO:0000313" key="2">
    <source>
        <dbReference type="EMBL" id="BBE42906.1"/>
    </source>
</evidence>
<feature type="domain" description="Transcription regulator TrmB N-terminal" evidence="1">
    <location>
        <begin position="14"/>
        <end position="78"/>
    </location>
</feature>
<dbReference type="RefSeq" id="WP_174449084.1">
    <property type="nucleotide sequence ID" value="NZ_AP018732.1"/>
</dbReference>
<name>A0A4P2VE49_9ARCH</name>
<dbReference type="EMBL" id="AP018732">
    <property type="protein sequence ID" value="BBE42906.1"/>
    <property type="molecule type" value="Genomic_DNA"/>
</dbReference>
<accession>A0A4P2VE49</accession>
<proteinExistence type="predicted"/>
<keyword evidence="3" id="KW-1185">Reference proteome</keyword>
<dbReference type="PANTHER" id="PTHR34293:SF1">
    <property type="entry name" value="HTH-TYPE TRANSCRIPTIONAL REGULATOR TRMBL2"/>
    <property type="match status" value="1"/>
</dbReference>
<dbReference type="InterPro" id="IPR036388">
    <property type="entry name" value="WH-like_DNA-bd_sf"/>
</dbReference>
<dbReference type="InterPro" id="IPR002831">
    <property type="entry name" value="Tscrpt_reg_TrmB_N"/>
</dbReference>
<dbReference type="InterPro" id="IPR036390">
    <property type="entry name" value="WH_DNA-bd_sf"/>
</dbReference>
<dbReference type="Gene3D" id="1.10.10.10">
    <property type="entry name" value="Winged helix-like DNA-binding domain superfamily/Winged helix DNA-binding domain"/>
    <property type="match status" value="1"/>
</dbReference>
<protein>
    <submittedName>
        <fullName evidence="2">Transcriptional regulator, TrmB family</fullName>
    </submittedName>
</protein>
<dbReference type="AlphaFoldDB" id="A0A4P2VE49"/>
<gene>
    <name evidence="2" type="ORF">NAS2_1526</name>
</gene>
<dbReference type="KEGG" id="ccai:NAS2_1526"/>
<evidence type="ECO:0000313" key="3">
    <source>
        <dbReference type="Proteomes" id="UP000509448"/>
    </source>
</evidence>
<dbReference type="PANTHER" id="PTHR34293">
    <property type="entry name" value="HTH-TYPE TRANSCRIPTIONAL REGULATOR TRMBL2"/>
    <property type="match status" value="1"/>
</dbReference>
<reference evidence="2 3" key="1">
    <citation type="journal article" date="2019" name="ISME J.">
        <title>Isolation and characterization of a thermophilic sulfur- and iron-reducing thaumarchaeote from a terrestrial acidic hot spring.</title>
        <authorList>
            <person name="Kato S."/>
            <person name="Itoh T."/>
            <person name="Yuki M."/>
            <person name="Nagamori M."/>
            <person name="Ohnishi M."/>
            <person name="Uematsu K."/>
            <person name="Suzuki K."/>
            <person name="Takashina T."/>
            <person name="Ohkuma M."/>
        </authorList>
    </citation>
    <scope>NUCLEOTIDE SEQUENCE [LARGE SCALE GENOMIC DNA]</scope>
    <source>
        <strain evidence="2 3">NAS-02</strain>
    </source>
</reference>
<evidence type="ECO:0000259" key="1">
    <source>
        <dbReference type="Pfam" id="PF01978"/>
    </source>
</evidence>
<dbReference type="InterPro" id="IPR011991">
    <property type="entry name" value="ArsR-like_HTH"/>
</dbReference>
<dbReference type="Pfam" id="PF01978">
    <property type="entry name" value="TrmB"/>
    <property type="match status" value="1"/>
</dbReference>
<dbReference type="OrthoDB" id="30795at2157"/>
<sequence>MSRFPERLREDLLRLGLSDYEARAYLSLLTEGPLTAMELSRRAEIPRSKVYEVLGRLEGKGWINPGEGRPAKYSARHPREALYIWRSIRDREMRRYEEEALDELENVSSAVQEKEDILIIIGLEAALSSVIGILGRCDEDVFVAIPEELTEGLDELLGALVGRRGRTSVLAPNADVARSIKRKLPGALVRVKSDMFGGGAICGASEVALLLGRGRGNSSQYLTIRADHPGLAALARSYFEHLWSLASDSGVE</sequence>
<dbReference type="Proteomes" id="UP000509448">
    <property type="component" value="Chromosome"/>
</dbReference>
<dbReference type="CDD" id="cd00090">
    <property type="entry name" value="HTH_ARSR"/>
    <property type="match status" value="1"/>
</dbReference>